<dbReference type="EMBL" id="VCGU01000009">
    <property type="protein sequence ID" value="TRY71000.1"/>
    <property type="molecule type" value="Genomic_DNA"/>
</dbReference>
<dbReference type="AlphaFoldDB" id="A0A553NZY1"/>
<reference evidence="1 2" key="1">
    <citation type="journal article" date="2018" name="Nat. Ecol. Evol.">
        <title>Genomic signatures of mitonuclear coevolution across populations of Tigriopus californicus.</title>
        <authorList>
            <person name="Barreto F.S."/>
            <person name="Watson E.T."/>
            <person name="Lima T.G."/>
            <person name="Willett C.S."/>
            <person name="Edmands S."/>
            <person name="Li W."/>
            <person name="Burton R.S."/>
        </authorList>
    </citation>
    <scope>NUCLEOTIDE SEQUENCE [LARGE SCALE GENOMIC DNA]</scope>
    <source>
        <strain evidence="1 2">San Diego</strain>
    </source>
</reference>
<organism evidence="1 2">
    <name type="scientific">Tigriopus californicus</name>
    <name type="common">Marine copepod</name>
    <dbReference type="NCBI Taxonomy" id="6832"/>
    <lineage>
        <taxon>Eukaryota</taxon>
        <taxon>Metazoa</taxon>
        <taxon>Ecdysozoa</taxon>
        <taxon>Arthropoda</taxon>
        <taxon>Crustacea</taxon>
        <taxon>Multicrustacea</taxon>
        <taxon>Hexanauplia</taxon>
        <taxon>Copepoda</taxon>
        <taxon>Harpacticoida</taxon>
        <taxon>Harpacticidae</taxon>
        <taxon>Tigriopus</taxon>
    </lineage>
</organism>
<comment type="caution">
    <text evidence="1">The sequence shown here is derived from an EMBL/GenBank/DDBJ whole genome shotgun (WGS) entry which is preliminary data.</text>
</comment>
<keyword evidence="2" id="KW-1185">Reference proteome</keyword>
<evidence type="ECO:0000313" key="2">
    <source>
        <dbReference type="Proteomes" id="UP000318571"/>
    </source>
</evidence>
<evidence type="ECO:0000313" key="1">
    <source>
        <dbReference type="EMBL" id="TRY71000.1"/>
    </source>
</evidence>
<protein>
    <submittedName>
        <fullName evidence="1">Uncharacterized protein</fullName>
    </submittedName>
</protein>
<proteinExistence type="predicted"/>
<dbReference type="Proteomes" id="UP000318571">
    <property type="component" value="Chromosome 9"/>
</dbReference>
<name>A0A553NZY1_TIGCA</name>
<accession>A0A553NZY1</accession>
<gene>
    <name evidence="1" type="ORF">TCAL_17345</name>
</gene>
<dbReference type="PROSITE" id="PS51257">
    <property type="entry name" value="PROKAR_LIPOPROTEIN"/>
    <property type="match status" value="1"/>
</dbReference>
<sequence length="148" mass="17016">MALAKPLWPREIWMELQQTPSLLLGWLVGWLACFSQLLQRMERGQGSRIYDTDECVFEDQLNMARSLQWPMDMILPSVHQGGRARDQSGKFQDEMGSFRNSALKSRLTSGFIGVGQLRYCFMMSVHMTCHAYGEDDDEDDVVVEDDDD</sequence>